<protein>
    <submittedName>
        <fullName evidence="1">Uncharacterized protein</fullName>
    </submittedName>
</protein>
<gene>
    <name evidence="1" type="ORF">SISNIDRAFT_471573</name>
</gene>
<accession>A0A164MGL9</accession>
<organism evidence="1 2">
    <name type="scientific">Sistotremastrum niveocremeum HHB9708</name>
    <dbReference type="NCBI Taxonomy" id="1314777"/>
    <lineage>
        <taxon>Eukaryota</taxon>
        <taxon>Fungi</taxon>
        <taxon>Dikarya</taxon>
        <taxon>Basidiomycota</taxon>
        <taxon>Agaricomycotina</taxon>
        <taxon>Agaricomycetes</taxon>
        <taxon>Sistotremastrales</taxon>
        <taxon>Sistotremastraceae</taxon>
        <taxon>Sertulicium</taxon>
        <taxon>Sertulicium niveocremeum</taxon>
    </lineage>
</organism>
<evidence type="ECO:0000313" key="1">
    <source>
        <dbReference type="EMBL" id="KZS86695.1"/>
    </source>
</evidence>
<name>A0A164MGL9_9AGAM</name>
<evidence type="ECO:0000313" key="2">
    <source>
        <dbReference type="Proteomes" id="UP000076722"/>
    </source>
</evidence>
<dbReference type="EMBL" id="KV419473">
    <property type="protein sequence ID" value="KZS86695.1"/>
    <property type="molecule type" value="Genomic_DNA"/>
</dbReference>
<dbReference type="Proteomes" id="UP000076722">
    <property type="component" value="Unassembled WGS sequence"/>
</dbReference>
<keyword evidence="2" id="KW-1185">Reference proteome</keyword>
<proteinExistence type="predicted"/>
<dbReference type="AlphaFoldDB" id="A0A164MGL9"/>
<reference evidence="1 2" key="1">
    <citation type="journal article" date="2016" name="Mol. Biol. Evol.">
        <title>Comparative Genomics of Early-Diverging Mushroom-Forming Fungi Provides Insights into the Origins of Lignocellulose Decay Capabilities.</title>
        <authorList>
            <person name="Nagy L.G."/>
            <person name="Riley R."/>
            <person name="Tritt A."/>
            <person name="Adam C."/>
            <person name="Daum C."/>
            <person name="Floudas D."/>
            <person name="Sun H."/>
            <person name="Yadav J.S."/>
            <person name="Pangilinan J."/>
            <person name="Larsson K.H."/>
            <person name="Matsuura K."/>
            <person name="Barry K."/>
            <person name="Labutti K."/>
            <person name="Kuo R."/>
            <person name="Ohm R.A."/>
            <person name="Bhattacharya S.S."/>
            <person name="Shirouzu T."/>
            <person name="Yoshinaga Y."/>
            <person name="Martin F.M."/>
            <person name="Grigoriev I.V."/>
            <person name="Hibbett D.S."/>
        </authorList>
    </citation>
    <scope>NUCLEOTIDE SEQUENCE [LARGE SCALE GENOMIC DNA]</scope>
    <source>
        <strain evidence="1 2">HHB9708</strain>
    </source>
</reference>
<sequence length="152" mass="16841">MTASETLFADRHVHPPTVVETNVLGRSGNGSWIELLLRALSCSGVVAESTKGAYKPKMSVRDRYHGGKSFMFVKDLANSCIVVLDSRRKNLREKFCLLPEEAASDTSPHAAFSLCPGIFLDSHTKDNVSKRFKIFRMNSLVEPVAQGIKLRC</sequence>